<dbReference type="EMBL" id="BMAW01019133">
    <property type="protein sequence ID" value="GFT61800.1"/>
    <property type="molecule type" value="Genomic_DNA"/>
</dbReference>
<comment type="caution">
    <text evidence="2">The sequence shown here is derived from an EMBL/GenBank/DDBJ whole genome shotgun (WGS) entry which is preliminary data.</text>
</comment>
<gene>
    <name evidence="2" type="ORF">NPIL_582941</name>
</gene>
<dbReference type="Proteomes" id="UP000887013">
    <property type="component" value="Unassembled WGS sequence"/>
</dbReference>
<reference evidence="2" key="1">
    <citation type="submission" date="2020-08" db="EMBL/GenBank/DDBJ databases">
        <title>Multicomponent nature underlies the extraordinary mechanical properties of spider dragline silk.</title>
        <authorList>
            <person name="Kono N."/>
            <person name="Nakamura H."/>
            <person name="Mori M."/>
            <person name="Yoshida Y."/>
            <person name="Ohtoshi R."/>
            <person name="Malay A.D."/>
            <person name="Moran D.A.P."/>
            <person name="Tomita M."/>
            <person name="Numata K."/>
            <person name="Arakawa K."/>
        </authorList>
    </citation>
    <scope>NUCLEOTIDE SEQUENCE</scope>
</reference>
<feature type="compositionally biased region" description="Basic and acidic residues" evidence="1">
    <location>
        <begin position="45"/>
        <end position="54"/>
    </location>
</feature>
<evidence type="ECO:0000256" key="1">
    <source>
        <dbReference type="SAM" id="MobiDB-lite"/>
    </source>
</evidence>
<protein>
    <submittedName>
        <fullName evidence="2">Uncharacterized protein</fullName>
    </submittedName>
</protein>
<organism evidence="2 3">
    <name type="scientific">Nephila pilipes</name>
    <name type="common">Giant wood spider</name>
    <name type="synonym">Nephila maculata</name>
    <dbReference type="NCBI Taxonomy" id="299642"/>
    <lineage>
        <taxon>Eukaryota</taxon>
        <taxon>Metazoa</taxon>
        <taxon>Ecdysozoa</taxon>
        <taxon>Arthropoda</taxon>
        <taxon>Chelicerata</taxon>
        <taxon>Arachnida</taxon>
        <taxon>Araneae</taxon>
        <taxon>Araneomorphae</taxon>
        <taxon>Entelegynae</taxon>
        <taxon>Araneoidea</taxon>
        <taxon>Nephilidae</taxon>
        <taxon>Nephila</taxon>
    </lineage>
</organism>
<feature type="region of interest" description="Disordered" evidence="1">
    <location>
        <begin position="1"/>
        <end position="60"/>
    </location>
</feature>
<feature type="compositionally biased region" description="Polar residues" evidence="1">
    <location>
        <begin position="16"/>
        <end position="25"/>
    </location>
</feature>
<accession>A0A8X6PE48</accession>
<name>A0A8X6PE48_NEPPI</name>
<evidence type="ECO:0000313" key="2">
    <source>
        <dbReference type="EMBL" id="GFT61800.1"/>
    </source>
</evidence>
<keyword evidence="3" id="KW-1185">Reference proteome</keyword>
<sequence length="113" mass="13137">MILFQQTAEQEESSVHFKQSLASTLNRDRNDSRLPARSTHRSQRPRSETNETHKRNYQPHHPISLSAIVSVWALADSIWIKGPSGNKRPVVRKGLQRVPWKQQIWKTRHPSPL</sequence>
<evidence type="ECO:0000313" key="3">
    <source>
        <dbReference type="Proteomes" id="UP000887013"/>
    </source>
</evidence>
<proteinExistence type="predicted"/>
<dbReference type="AlphaFoldDB" id="A0A8X6PE48"/>